<dbReference type="PANTHER" id="PTHR31306">
    <property type="entry name" value="ALPHA-1,6-MANNOSYLTRANSFERASE MNN11-RELATED"/>
    <property type="match status" value="1"/>
</dbReference>
<dbReference type="GO" id="GO:0000139">
    <property type="term" value="C:Golgi membrane"/>
    <property type="evidence" value="ECO:0007669"/>
    <property type="project" value="TreeGrafter"/>
</dbReference>
<keyword evidence="6" id="KW-1185">Reference proteome</keyword>
<sequence length="573" mass="67016">MASDLPYHTRNEPLFGPARISRRKRTILLLLVFVIFGVLWLNSDLDKVQDTSITQDWKEDLENHEDMALEEIRPVESQWKEPQHYNYFVLIASRVGNTQRRQLIRNNYFGLQDNLEPCMKRDRGVQYLFWLYGDMPQEKTAERRAYETEHMEWNDFVKVETDTFHQDKLLRWARDYFEQNKITFDYLIIQDGYSLIQLNSIQQTINSQASTDLIWFSPQSSNILVAGSNAFEKLWEYESDIIDFIPDSSLTLNLFEFSRAIDIQRKVIESQAESDRLREYFKFPVFLNDPRHVSWDNNIETISDQAVSVANVYQESDFTLLAQTLHIAPLPVCQSLQKAHVAVVTSSFIYPDSCMEQAAPLAADNKRDYAKAHDYAFIARSTEFAQQALRSDKRRTVWGKIDAVQKVLPKYDWIFWLDMDAVIMNPEHTVQGTLDQLRAEYPGGPRAFEENIDLVIAKPTRDKMINAGVFFMRNTEWSMQFLREVQAYKKWYNLAPSFEQGAMWELLQLPKHAPRVLLLENDDHTFNTLPKRYFPGDFIVHFAPDKCPGPAVLNGLEAAKRIQQGEIIERFEE</sequence>
<dbReference type="PANTHER" id="PTHR31306:SF4">
    <property type="entry name" value="ALPHA-1,2-GALACTOSYLTRANSFERASE"/>
    <property type="match status" value="1"/>
</dbReference>
<dbReference type="Pfam" id="PF05637">
    <property type="entry name" value="Glyco_transf_34"/>
    <property type="match status" value="1"/>
</dbReference>
<protein>
    <submittedName>
        <fullName evidence="5">Uncharacterized protein</fullName>
    </submittedName>
</protein>
<accession>A0A367JDM4</accession>
<comment type="similarity">
    <text evidence="1">Belongs to the glycosyltransferase 34 family.</text>
</comment>
<keyword evidence="4" id="KW-0472">Membrane</keyword>
<dbReference type="InterPro" id="IPR029044">
    <property type="entry name" value="Nucleotide-diphossugar_trans"/>
</dbReference>
<evidence type="ECO:0000256" key="1">
    <source>
        <dbReference type="ARBA" id="ARBA00005664"/>
    </source>
</evidence>
<reference evidence="5 6" key="1">
    <citation type="journal article" date="2018" name="G3 (Bethesda)">
        <title>Phylogenetic and Phylogenomic Definition of Rhizopus Species.</title>
        <authorList>
            <person name="Gryganskyi A.P."/>
            <person name="Golan J."/>
            <person name="Dolatabadi S."/>
            <person name="Mondo S."/>
            <person name="Robb S."/>
            <person name="Idnurm A."/>
            <person name="Muszewska A."/>
            <person name="Steczkiewicz K."/>
            <person name="Masonjones S."/>
            <person name="Liao H.L."/>
            <person name="Gajdeczka M.T."/>
            <person name="Anike F."/>
            <person name="Vuek A."/>
            <person name="Anishchenko I.M."/>
            <person name="Voigt K."/>
            <person name="de Hoog G.S."/>
            <person name="Smith M.E."/>
            <person name="Heitman J."/>
            <person name="Vilgalys R."/>
            <person name="Stajich J.E."/>
        </authorList>
    </citation>
    <scope>NUCLEOTIDE SEQUENCE [LARGE SCALE GENOMIC DNA]</scope>
    <source>
        <strain evidence="5 6">LSU 92-RS-03</strain>
    </source>
</reference>
<dbReference type="InterPro" id="IPR008630">
    <property type="entry name" value="Glyco_trans_34"/>
</dbReference>
<keyword evidence="4" id="KW-1133">Transmembrane helix</keyword>
<keyword evidence="2" id="KW-0328">Glycosyltransferase</keyword>
<dbReference type="GO" id="GO:0006487">
    <property type="term" value="P:protein N-linked glycosylation"/>
    <property type="evidence" value="ECO:0007669"/>
    <property type="project" value="TreeGrafter"/>
</dbReference>
<dbReference type="SUPFAM" id="SSF53448">
    <property type="entry name" value="Nucleotide-diphospho-sugar transferases"/>
    <property type="match status" value="1"/>
</dbReference>
<keyword evidence="3" id="KW-0808">Transferase</keyword>
<organism evidence="5 6">
    <name type="scientific">Rhizopus stolonifer</name>
    <name type="common">Rhizopus nigricans</name>
    <dbReference type="NCBI Taxonomy" id="4846"/>
    <lineage>
        <taxon>Eukaryota</taxon>
        <taxon>Fungi</taxon>
        <taxon>Fungi incertae sedis</taxon>
        <taxon>Mucoromycota</taxon>
        <taxon>Mucoromycotina</taxon>
        <taxon>Mucoromycetes</taxon>
        <taxon>Mucorales</taxon>
        <taxon>Mucorineae</taxon>
        <taxon>Rhizopodaceae</taxon>
        <taxon>Rhizopus</taxon>
    </lineage>
</organism>
<keyword evidence="4" id="KW-0812">Transmembrane</keyword>
<dbReference type="AlphaFoldDB" id="A0A367JDM4"/>
<evidence type="ECO:0000256" key="2">
    <source>
        <dbReference type="ARBA" id="ARBA00022676"/>
    </source>
</evidence>
<name>A0A367JDM4_RHIST</name>
<gene>
    <name evidence="5" type="ORF">CU098_007644</name>
</gene>
<proteinExistence type="inferred from homology"/>
<feature type="transmembrane region" description="Helical" evidence="4">
    <location>
        <begin position="26"/>
        <end position="43"/>
    </location>
</feature>
<evidence type="ECO:0000256" key="3">
    <source>
        <dbReference type="ARBA" id="ARBA00022679"/>
    </source>
</evidence>
<evidence type="ECO:0000313" key="5">
    <source>
        <dbReference type="EMBL" id="RCH87969.1"/>
    </source>
</evidence>
<evidence type="ECO:0000313" key="6">
    <source>
        <dbReference type="Proteomes" id="UP000253551"/>
    </source>
</evidence>
<dbReference type="STRING" id="4846.A0A367JDM4"/>
<dbReference type="Proteomes" id="UP000253551">
    <property type="component" value="Unassembled WGS sequence"/>
</dbReference>
<dbReference type="Gene3D" id="3.90.550.10">
    <property type="entry name" value="Spore Coat Polysaccharide Biosynthesis Protein SpsA, Chain A"/>
    <property type="match status" value="1"/>
</dbReference>
<dbReference type="EMBL" id="PJQM01003613">
    <property type="protein sequence ID" value="RCH87969.1"/>
    <property type="molecule type" value="Genomic_DNA"/>
</dbReference>
<evidence type="ECO:0000256" key="4">
    <source>
        <dbReference type="SAM" id="Phobius"/>
    </source>
</evidence>
<comment type="caution">
    <text evidence="5">The sequence shown here is derived from an EMBL/GenBank/DDBJ whole genome shotgun (WGS) entry which is preliminary data.</text>
</comment>
<dbReference type="OrthoDB" id="205108at2759"/>
<dbReference type="GO" id="GO:0016757">
    <property type="term" value="F:glycosyltransferase activity"/>
    <property type="evidence" value="ECO:0007669"/>
    <property type="project" value="UniProtKB-KW"/>
</dbReference>